<accession>A0A2H3JNF3</accession>
<name>A0A2H3JNF3_WOLCO</name>
<evidence type="ECO:0000313" key="2">
    <source>
        <dbReference type="EMBL" id="PCH43421.1"/>
    </source>
</evidence>
<evidence type="ECO:0000313" key="3">
    <source>
        <dbReference type="Proteomes" id="UP000218811"/>
    </source>
</evidence>
<dbReference type="SUPFAM" id="SSF56349">
    <property type="entry name" value="DNA breaking-rejoining enzymes"/>
    <property type="match status" value="1"/>
</dbReference>
<proteinExistence type="predicted"/>
<dbReference type="InterPro" id="IPR010998">
    <property type="entry name" value="Integrase_recombinase_N"/>
</dbReference>
<dbReference type="EMBL" id="KB468146">
    <property type="protein sequence ID" value="PCH43421.1"/>
    <property type="molecule type" value="Genomic_DNA"/>
</dbReference>
<dbReference type="PANTHER" id="PTHR34605">
    <property type="entry name" value="PHAGE_INTEGRASE DOMAIN-CONTAINING PROTEIN"/>
    <property type="match status" value="1"/>
</dbReference>
<keyword evidence="1" id="KW-0238">DNA-binding</keyword>
<keyword evidence="3" id="KW-1185">Reference proteome</keyword>
<dbReference type="PANTHER" id="PTHR34605:SF3">
    <property type="entry name" value="P CELL-TYPE AGGLUTINATION PROTEIN MAP4-LIKE-RELATED"/>
    <property type="match status" value="1"/>
</dbReference>
<dbReference type="AlphaFoldDB" id="A0A2H3JNF3"/>
<dbReference type="SUPFAM" id="SSF47823">
    <property type="entry name" value="lambda integrase-like, N-terminal domain"/>
    <property type="match status" value="1"/>
</dbReference>
<reference evidence="2 3" key="1">
    <citation type="journal article" date="2012" name="Science">
        <title>The Paleozoic origin of enzymatic lignin decomposition reconstructed from 31 fungal genomes.</title>
        <authorList>
            <person name="Floudas D."/>
            <person name="Binder M."/>
            <person name="Riley R."/>
            <person name="Barry K."/>
            <person name="Blanchette R.A."/>
            <person name="Henrissat B."/>
            <person name="Martinez A.T."/>
            <person name="Otillar R."/>
            <person name="Spatafora J.W."/>
            <person name="Yadav J.S."/>
            <person name="Aerts A."/>
            <person name="Benoit I."/>
            <person name="Boyd A."/>
            <person name="Carlson A."/>
            <person name="Copeland A."/>
            <person name="Coutinho P.M."/>
            <person name="de Vries R.P."/>
            <person name="Ferreira P."/>
            <person name="Findley K."/>
            <person name="Foster B."/>
            <person name="Gaskell J."/>
            <person name="Glotzer D."/>
            <person name="Gorecki P."/>
            <person name="Heitman J."/>
            <person name="Hesse C."/>
            <person name="Hori C."/>
            <person name="Igarashi K."/>
            <person name="Jurgens J.A."/>
            <person name="Kallen N."/>
            <person name="Kersten P."/>
            <person name="Kohler A."/>
            <person name="Kuees U."/>
            <person name="Kumar T.K.A."/>
            <person name="Kuo A."/>
            <person name="LaButti K."/>
            <person name="Larrondo L.F."/>
            <person name="Lindquist E."/>
            <person name="Ling A."/>
            <person name="Lombard V."/>
            <person name="Lucas S."/>
            <person name="Lundell T."/>
            <person name="Martin R."/>
            <person name="McLaughlin D.J."/>
            <person name="Morgenstern I."/>
            <person name="Morin E."/>
            <person name="Murat C."/>
            <person name="Nagy L.G."/>
            <person name="Nolan M."/>
            <person name="Ohm R.A."/>
            <person name="Patyshakuliyeva A."/>
            <person name="Rokas A."/>
            <person name="Ruiz-Duenas F.J."/>
            <person name="Sabat G."/>
            <person name="Salamov A."/>
            <person name="Samejima M."/>
            <person name="Schmutz J."/>
            <person name="Slot J.C."/>
            <person name="St John F."/>
            <person name="Stenlid J."/>
            <person name="Sun H."/>
            <person name="Sun S."/>
            <person name="Syed K."/>
            <person name="Tsang A."/>
            <person name="Wiebenga A."/>
            <person name="Young D."/>
            <person name="Pisabarro A."/>
            <person name="Eastwood D.C."/>
            <person name="Martin F."/>
            <person name="Cullen D."/>
            <person name="Grigoriev I.V."/>
            <person name="Hibbett D.S."/>
        </authorList>
    </citation>
    <scope>NUCLEOTIDE SEQUENCE [LARGE SCALE GENOMIC DNA]</scope>
    <source>
        <strain evidence="2 3">MD-104</strain>
    </source>
</reference>
<dbReference type="OrthoDB" id="3263117at2759"/>
<dbReference type="OMA" id="HMSANCA"/>
<dbReference type="GO" id="GO:0003677">
    <property type="term" value="F:DNA binding"/>
    <property type="evidence" value="ECO:0007669"/>
    <property type="project" value="UniProtKB-KW"/>
</dbReference>
<protein>
    <submittedName>
        <fullName evidence="2">Uncharacterized protein</fullName>
    </submittedName>
</protein>
<dbReference type="InterPro" id="IPR011010">
    <property type="entry name" value="DNA_brk_join_enz"/>
</dbReference>
<organism evidence="2 3">
    <name type="scientific">Wolfiporia cocos (strain MD-104)</name>
    <name type="common">Brown rot fungus</name>
    <dbReference type="NCBI Taxonomy" id="742152"/>
    <lineage>
        <taxon>Eukaryota</taxon>
        <taxon>Fungi</taxon>
        <taxon>Dikarya</taxon>
        <taxon>Basidiomycota</taxon>
        <taxon>Agaricomycotina</taxon>
        <taxon>Agaricomycetes</taxon>
        <taxon>Polyporales</taxon>
        <taxon>Phaeolaceae</taxon>
        <taxon>Wolfiporia</taxon>
    </lineage>
</organism>
<dbReference type="Gene3D" id="1.10.150.130">
    <property type="match status" value="1"/>
</dbReference>
<dbReference type="InterPro" id="IPR052925">
    <property type="entry name" value="Phage_Integrase-like_Recomb"/>
</dbReference>
<gene>
    <name evidence="2" type="ORF">WOLCODRAFT_138335</name>
</gene>
<feature type="non-terminal residue" evidence="2">
    <location>
        <position position="215"/>
    </location>
</feature>
<dbReference type="Proteomes" id="UP000218811">
    <property type="component" value="Unassembled WGS sequence"/>
</dbReference>
<evidence type="ECO:0000256" key="1">
    <source>
        <dbReference type="ARBA" id="ARBA00023125"/>
    </source>
</evidence>
<dbReference type="STRING" id="742152.A0A2H3JNF3"/>
<sequence>MPASDLLLASFLAHWSGRVARTTINNWLAGLRFWHIFNGAPWNGGDLVRTVCKTVTKEVPQSSKRDRRHPVTLEHMHTLRAGLDLSNAFDAAVYACACVAFWSICRLGEVVIPSSGQFNTRYHARRDAPLRFHRLPGGSEYATLHIPWTKTTHSEGADIVISSIDDPTNPIIALRHHMSANCAVPNDAPLFAFETHNGGWVPLTRGWFLERCNEI</sequence>